<dbReference type="SUPFAM" id="SSF88946">
    <property type="entry name" value="Sigma2 domain of RNA polymerase sigma factors"/>
    <property type="match status" value="1"/>
</dbReference>
<dbReference type="GO" id="GO:0000428">
    <property type="term" value="C:DNA-directed RNA polymerase complex"/>
    <property type="evidence" value="ECO:0007669"/>
    <property type="project" value="UniProtKB-KW"/>
</dbReference>
<dbReference type="GO" id="GO:0003700">
    <property type="term" value="F:DNA-binding transcription factor activity"/>
    <property type="evidence" value="ECO:0007669"/>
    <property type="project" value="InterPro"/>
</dbReference>
<keyword evidence="2" id="KW-0804">Transcription</keyword>
<dbReference type="NCBIfam" id="TIGR02937">
    <property type="entry name" value="sigma70-ECF"/>
    <property type="match status" value="1"/>
</dbReference>
<dbReference type="KEGG" id="ccro:CMC5_079560"/>
<proteinExistence type="predicted"/>
<sequence>MNTIVGDPVPARPRCAAPLRGDAADLMNPQQREELEVTIRSHAEGGDLAGAAEIALRGYGREIFEFLAALHRQDDDAAEVFSLFAEGLWRGLPRFGWRSSFRTWAYAVARKASLRFRRDARRRAARGAPLPDSSRLEAIAAEVRTQTQSWLQTERKNRFTALRESLPSEDQALLLLRVDRQLSWIDLARVLHEDDGAPLEGDALKREAARLRKRFQLIKEKLYEMGRREGLVRRDDDDT</sequence>
<reference evidence="2 3" key="1">
    <citation type="submission" date="2015-07" db="EMBL/GenBank/DDBJ databases">
        <title>Genome analysis of myxobacterium Chondromyces crocatus Cm c5 reveals a high potential for natural compound synthesis and the genetic basis for the loss of fruiting body formation.</title>
        <authorList>
            <person name="Zaburannyi N."/>
            <person name="Bunk B."/>
            <person name="Maier J."/>
            <person name="Overmann J."/>
            <person name="Mueller R."/>
        </authorList>
    </citation>
    <scope>NUCLEOTIDE SEQUENCE [LARGE SCALE GENOMIC DNA]</scope>
    <source>
        <strain evidence="2 3">Cm c5</strain>
    </source>
</reference>
<evidence type="ECO:0000259" key="1">
    <source>
        <dbReference type="Pfam" id="PF04542"/>
    </source>
</evidence>
<name>A0A0K1ES85_CHOCO</name>
<dbReference type="GO" id="GO:0006352">
    <property type="term" value="P:DNA-templated transcription initiation"/>
    <property type="evidence" value="ECO:0007669"/>
    <property type="project" value="InterPro"/>
</dbReference>
<dbReference type="InterPro" id="IPR007627">
    <property type="entry name" value="RNA_pol_sigma70_r2"/>
</dbReference>
<gene>
    <name evidence="2" type="ORF">CMC5_079560</name>
</gene>
<evidence type="ECO:0000313" key="2">
    <source>
        <dbReference type="EMBL" id="AKT43721.1"/>
    </source>
</evidence>
<protein>
    <submittedName>
        <fullName evidence="2">DNA-directed RNA polymerase sigma-70 factor</fullName>
    </submittedName>
</protein>
<feature type="domain" description="RNA polymerase sigma-70 region 2" evidence="1">
    <location>
        <begin position="59"/>
        <end position="123"/>
    </location>
</feature>
<organism evidence="2 3">
    <name type="scientific">Chondromyces crocatus</name>
    <dbReference type="NCBI Taxonomy" id="52"/>
    <lineage>
        <taxon>Bacteria</taxon>
        <taxon>Pseudomonadati</taxon>
        <taxon>Myxococcota</taxon>
        <taxon>Polyangia</taxon>
        <taxon>Polyangiales</taxon>
        <taxon>Polyangiaceae</taxon>
        <taxon>Chondromyces</taxon>
    </lineage>
</organism>
<dbReference type="AlphaFoldDB" id="A0A0K1ES85"/>
<dbReference type="EMBL" id="CP012159">
    <property type="protein sequence ID" value="AKT43721.1"/>
    <property type="molecule type" value="Genomic_DNA"/>
</dbReference>
<evidence type="ECO:0000313" key="3">
    <source>
        <dbReference type="Proteomes" id="UP000067626"/>
    </source>
</evidence>
<dbReference type="InterPro" id="IPR014284">
    <property type="entry name" value="RNA_pol_sigma-70_dom"/>
</dbReference>
<keyword evidence="3" id="KW-1185">Reference proteome</keyword>
<dbReference type="Gene3D" id="1.10.1740.10">
    <property type="match status" value="1"/>
</dbReference>
<accession>A0A0K1ES85</accession>
<dbReference type="Proteomes" id="UP000067626">
    <property type="component" value="Chromosome"/>
</dbReference>
<keyword evidence="2" id="KW-0240">DNA-directed RNA polymerase</keyword>
<dbReference type="Pfam" id="PF04542">
    <property type="entry name" value="Sigma70_r2"/>
    <property type="match status" value="1"/>
</dbReference>
<dbReference type="InterPro" id="IPR013325">
    <property type="entry name" value="RNA_pol_sigma_r2"/>
</dbReference>